<protein>
    <submittedName>
        <fullName evidence="1">Uncharacterized protein</fullName>
    </submittedName>
</protein>
<evidence type="ECO:0000313" key="2">
    <source>
        <dbReference type="Proteomes" id="UP001194468"/>
    </source>
</evidence>
<reference evidence="1" key="1">
    <citation type="submission" date="2019-10" db="EMBL/GenBank/DDBJ databases">
        <authorList>
            <consortium name="DOE Joint Genome Institute"/>
            <person name="Kuo A."/>
            <person name="Miyauchi S."/>
            <person name="Kiss E."/>
            <person name="Drula E."/>
            <person name="Kohler A."/>
            <person name="Sanchez-Garcia M."/>
            <person name="Andreopoulos B."/>
            <person name="Barry K.W."/>
            <person name="Bonito G."/>
            <person name="Buee M."/>
            <person name="Carver A."/>
            <person name="Chen C."/>
            <person name="Cichocki N."/>
            <person name="Clum A."/>
            <person name="Culley D."/>
            <person name="Crous P.W."/>
            <person name="Fauchery L."/>
            <person name="Girlanda M."/>
            <person name="Hayes R."/>
            <person name="Keri Z."/>
            <person name="LaButti K."/>
            <person name="Lipzen A."/>
            <person name="Lombard V."/>
            <person name="Magnuson J."/>
            <person name="Maillard F."/>
            <person name="Morin E."/>
            <person name="Murat C."/>
            <person name="Nolan M."/>
            <person name="Ohm R."/>
            <person name="Pangilinan J."/>
            <person name="Pereira M."/>
            <person name="Perotto S."/>
            <person name="Peter M."/>
            <person name="Riley R."/>
            <person name="Sitrit Y."/>
            <person name="Stielow B."/>
            <person name="Szollosi G."/>
            <person name="Zifcakova L."/>
            <person name="Stursova M."/>
            <person name="Spatafora J.W."/>
            <person name="Tedersoo L."/>
            <person name="Vaario L.-M."/>
            <person name="Yamada A."/>
            <person name="Yan M."/>
            <person name="Wang P."/>
            <person name="Xu J."/>
            <person name="Bruns T."/>
            <person name="Baldrian P."/>
            <person name="Vilgalys R."/>
            <person name="Henrissat B."/>
            <person name="Grigoriev I.V."/>
            <person name="Hibbett D."/>
            <person name="Nagy L.G."/>
            <person name="Martin F.M."/>
        </authorList>
    </citation>
    <scope>NUCLEOTIDE SEQUENCE</scope>
    <source>
        <strain evidence="1">BED1</strain>
    </source>
</reference>
<accession>A0AAD4GGP4</accession>
<dbReference type="Proteomes" id="UP001194468">
    <property type="component" value="Unassembled WGS sequence"/>
</dbReference>
<name>A0AAD4GGP4_BOLED</name>
<sequence length="77" mass="8788">MYRLRSLYTTHLYMHKNIGQVLARGRRVVFCCVSVASRYPTALAPPPHHRRAPCSLGSIQDIPFRHVALLRSIVCTQ</sequence>
<evidence type="ECO:0000313" key="1">
    <source>
        <dbReference type="EMBL" id="KAF8443869.1"/>
    </source>
</evidence>
<gene>
    <name evidence="1" type="ORF">L210DRAFT_75251</name>
</gene>
<keyword evidence="2" id="KW-1185">Reference proteome</keyword>
<dbReference type="AlphaFoldDB" id="A0AAD4GGP4"/>
<comment type="caution">
    <text evidence="1">The sequence shown here is derived from an EMBL/GenBank/DDBJ whole genome shotgun (WGS) entry which is preliminary data.</text>
</comment>
<organism evidence="1 2">
    <name type="scientific">Boletus edulis BED1</name>
    <dbReference type="NCBI Taxonomy" id="1328754"/>
    <lineage>
        <taxon>Eukaryota</taxon>
        <taxon>Fungi</taxon>
        <taxon>Dikarya</taxon>
        <taxon>Basidiomycota</taxon>
        <taxon>Agaricomycotina</taxon>
        <taxon>Agaricomycetes</taxon>
        <taxon>Agaricomycetidae</taxon>
        <taxon>Boletales</taxon>
        <taxon>Boletineae</taxon>
        <taxon>Boletaceae</taxon>
        <taxon>Boletoideae</taxon>
        <taxon>Boletus</taxon>
    </lineage>
</organism>
<reference evidence="1" key="2">
    <citation type="journal article" date="2020" name="Nat. Commun.">
        <title>Large-scale genome sequencing of mycorrhizal fungi provides insights into the early evolution of symbiotic traits.</title>
        <authorList>
            <person name="Miyauchi S."/>
            <person name="Kiss E."/>
            <person name="Kuo A."/>
            <person name="Drula E."/>
            <person name="Kohler A."/>
            <person name="Sanchez-Garcia M."/>
            <person name="Morin E."/>
            <person name="Andreopoulos B."/>
            <person name="Barry K.W."/>
            <person name="Bonito G."/>
            <person name="Buee M."/>
            <person name="Carver A."/>
            <person name="Chen C."/>
            <person name="Cichocki N."/>
            <person name="Clum A."/>
            <person name="Culley D."/>
            <person name="Crous P.W."/>
            <person name="Fauchery L."/>
            <person name="Girlanda M."/>
            <person name="Hayes R.D."/>
            <person name="Keri Z."/>
            <person name="LaButti K."/>
            <person name="Lipzen A."/>
            <person name="Lombard V."/>
            <person name="Magnuson J."/>
            <person name="Maillard F."/>
            <person name="Murat C."/>
            <person name="Nolan M."/>
            <person name="Ohm R.A."/>
            <person name="Pangilinan J."/>
            <person name="Pereira M.F."/>
            <person name="Perotto S."/>
            <person name="Peter M."/>
            <person name="Pfister S."/>
            <person name="Riley R."/>
            <person name="Sitrit Y."/>
            <person name="Stielow J.B."/>
            <person name="Szollosi G."/>
            <person name="Zifcakova L."/>
            <person name="Stursova M."/>
            <person name="Spatafora J.W."/>
            <person name="Tedersoo L."/>
            <person name="Vaario L.M."/>
            <person name="Yamada A."/>
            <person name="Yan M."/>
            <person name="Wang P."/>
            <person name="Xu J."/>
            <person name="Bruns T."/>
            <person name="Baldrian P."/>
            <person name="Vilgalys R."/>
            <person name="Dunand C."/>
            <person name="Henrissat B."/>
            <person name="Grigoriev I.V."/>
            <person name="Hibbett D."/>
            <person name="Nagy L.G."/>
            <person name="Martin F.M."/>
        </authorList>
    </citation>
    <scope>NUCLEOTIDE SEQUENCE</scope>
    <source>
        <strain evidence="1">BED1</strain>
    </source>
</reference>
<dbReference type="EMBL" id="WHUW01000007">
    <property type="protein sequence ID" value="KAF8443869.1"/>
    <property type="molecule type" value="Genomic_DNA"/>
</dbReference>
<proteinExistence type="predicted"/>